<dbReference type="EMBL" id="JAWJWF010000004">
    <property type="protein sequence ID" value="KAK6633848.1"/>
    <property type="molecule type" value="Genomic_DNA"/>
</dbReference>
<dbReference type="Proteomes" id="UP001359485">
    <property type="component" value="Unassembled WGS sequence"/>
</dbReference>
<dbReference type="InterPro" id="IPR013642">
    <property type="entry name" value="CLCA_N"/>
</dbReference>
<dbReference type="Pfam" id="PF08434">
    <property type="entry name" value="CLCA"/>
    <property type="match status" value="1"/>
</dbReference>
<gene>
    <name evidence="4" type="ORF">RUM44_004455</name>
</gene>
<feature type="compositionally biased region" description="Polar residues" evidence="1">
    <location>
        <begin position="1093"/>
        <end position="1103"/>
    </location>
</feature>
<evidence type="ECO:0000259" key="3">
    <source>
        <dbReference type="Pfam" id="PF08434"/>
    </source>
</evidence>
<comment type="caution">
    <text evidence="4">The sequence shown here is derived from an EMBL/GenBank/DDBJ whole genome shotgun (WGS) entry which is preliminary data.</text>
</comment>
<name>A0ABR1B2Y2_POLSC</name>
<feature type="transmembrane region" description="Helical" evidence="2">
    <location>
        <begin position="1012"/>
        <end position="1035"/>
    </location>
</feature>
<keyword evidence="5" id="KW-1185">Reference proteome</keyword>
<feature type="region of interest" description="Disordered" evidence="1">
    <location>
        <begin position="1069"/>
        <end position="1112"/>
    </location>
</feature>
<protein>
    <recommendedName>
        <fullName evidence="3">Calcium-activated chloride channel N-terminal domain-containing protein</fullName>
    </recommendedName>
</protein>
<feature type="domain" description="Calcium-activated chloride channel N-terminal" evidence="3">
    <location>
        <begin position="40"/>
        <end position="250"/>
    </location>
</feature>
<keyword evidence="2" id="KW-1133">Transmembrane helix</keyword>
<dbReference type="SUPFAM" id="SSF53300">
    <property type="entry name" value="vWA-like"/>
    <property type="match status" value="1"/>
</dbReference>
<keyword evidence="2" id="KW-0472">Membrane</keyword>
<feature type="region of interest" description="Disordered" evidence="1">
    <location>
        <begin position="1295"/>
        <end position="1316"/>
    </location>
</feature>
<evidence type="ECO:0000256" key="1">
    <source>
        <dbReference type="SAM" id="MobiDB-lite"/>
    </source>
</evidence>
<evidence type="ECO:0000313" key="4">
    <source>
        <dbReference type="EMBL" id="KAK6633848.1"/>
    </source>
</evidence>
<reference evidence="4 5" key="1">
    <citation type="submission" date="2023-09" db="EMBL/GenBank/DDBJ databases">
        <title>Genomes of two closely related lineages of the louse Polyplax serrata with different host specificities.</title>
        <authorList>
            <person name="Martinu J."/>
            <person name="Tarabai H."/>
            <person name="Stefka J."/>
            <person name="Hypsa V."/>
        </authorList>
    </citation>
    <scope>NUCLEOTIDE SEQUENCE [LARGE SCALE GENOMIC DNA]</scope>
    <source>
        <strain evidence="4">98ZLc_SE</strain>
    </source>
</reference>
<sequence>MGTALGIRGAKVLKRNLLKDGRLQLTDDLPLCHPLFQTALTATSKSLFSSLEGRAYFREISINLPDHWSDSCVDGTVVSSSGEQSDFIVGRSHPVFGDQVWTQQSRRCGEPGDFIYLSEKLLTETNNLGNTLVREWGKYRFGIFDEIGYNNDPVYPQCFYGVNDKPQVTGCSDKPIENVCSSGELIGSYNTSRLVHPDATKSILFSVKEKVTKFCDEKTHDAFAPTKQNLICNRKSAMEVILNHADFKNKHFEVFDGTYTNATPSFKFTRRQLTRYVLVVENTKDMLIRESWSFLRAAIRKWTVHDLPVNTEVGFVLANESSAVKVHDLHLLNGANARDWVASDVPFTPGDSRMPACISCGLKEAIEMLEEAKRTSGPASSVILIISPGTDKVNDLEDMVGRAKRAQIRIATINYPGVLRSHSLEALSLATGALSFTVNERKHNLVNSLLTTYFDLTNALFAITTKYYEGNPDSLPIEIHRRELVDDGRSTITGSFFLEESLGEPAEFVIYTHSIDNPLLGSIQLVSPSQKVYTGRTDSLLQFKLMKVVTNINETGPWTYTIERFRNPQPHFVQVMASPKSPTAPVVRAKFWTNLNSNHLPLVDSRNKRDIPKEFEEVDSQEWTSQTGFPNYLNHPMGRSYESDPIGQESEVVSKTTKGFPDYGNLKMDEDSRLDKMAEFKRSSSYRVTLEDLRKNQELSRNRSPLVRTTAMKPVILYVEVKSGMWPVRGATVEVAITKKTTNDTDRYKERFELHDTGSGDPDLMKGDGIYSKYWSPVNGGKGTYTIDITVTDSGNTAYSWNDGFFIPQNDEPCCGSQMTSPSVRPLSPFQRQLPPYTISFTQEDINSIQAASVGRVADLVVEHIPSELKARLTWTAPDLGGLDAAKYTLHYTPSLETLLSDPQSTPIWRHGTPFPLAAGSETSFTLDFTQERNLLDHPLYFALLAYSSPYESSSPGPLSNYVRVLLSSPPPPPPPPVSTDYSITRWLNKNQHDSEDEIVPRIAQADLRLELILPIVGGILFLIVCLVMYCYFCIVRRRHSGINKGKQTVTSSPEKNKQTSINIISTPTALNLDNKTHSTSSTTSSDTSHSTLQQENSGNMQYDPSEPPVTYQTSEQLHKYGYITDPNQYDEQFIENERRRYSMLQTPEEAYIISQARNIGQQRSPSNMSMPVYNQQPPGYVVSQISNGTTGRIRTLSPFNSWTASQLLHEHERRTSPYGEKTESLDRMDDINRHHGPQFQLPPPVPPLPAGVYSGEPTYTHGLYNESAVRSSVSGIGQSPNYAGYIRGTINPSLQGSLSSVNSSDVRKKRNVTMV</sequence>
<evidence type="ECO:0000256" key="2">
    <source>
        <dbReference type="SAM" id="Phobius"/>
    </source>
</evidence>
<keyword evidence="2" id="KW-0812">Transmembrane</keyword>
<feature type="compositionally biased region" description="Low complexity" evidence="1">
    <location>
        <begin position="1078"/>
        <end position="1092"/>
    </location>
</feature>
<dbReference type="InterPro" id="IPR036465">
    <property type="entry name" value="vWFA_dom_sf"/>
</dbReference>
<feature type="compositionally biased region" description="Low complexity" evidence="1">
    <location>
        <begin position="1295"/>
        <end position="1305"/>
    </location>
</feature>
<accession>A0ABR1B2Y2</accession>
<proteinExistence type="predicted"/>
<evidence type="ECO:0000313" key="5">
    <source>
        <dbReference type="Proteomes" id="UP001359485"/>
    </source>
</evidence>
<organism evidence="4 5">
    <name type="scientific">Polyplax serrata</name>
    <name type="common">Common mouse louse</name>
    <dbReference type="NCBI Taxonomy" id="468196"/>
    <lineage>
        <taxon>Eukaryota</taxon>
        <taxon>Metazoa</taxon>
        <taxon>Ecdysozoa</taxon>
        <taxon>Arthropoda</taxon>
        <taxon>Hexapoda</taxon>
        <taxon>Insecta</taxon>
        <taxon>Pterygota</taxon>
        <taxon>Neoptera</taxon>
        <taxon>Paraneoptera</taxon>
        <taxon>Psocodea</taxon>
        <taxon>Troctomorpha</taxon>
        <taxon>Phthiraptera</taxon>
        <taxon>Anoplura</taxon>
        <taxon>Polyplacidae</taxon>
        <taxon>Polyplax</taxon>
    </lineage>
</organism>